<dbReference type="InterPro" id="IPR036291">
    <property type="entry name" value="NAD(P)-bd_dom_sf"/>
</dbReference>
<evidence type="ECO:0000256" key="6">
    <source>
        <dbReference type="ARBA" id="ARBA00023027"/>
    </source>
</evidence>
<dbReference type="SMART" id="SM01003">
    <property type="entry name" value="AlaDh_PNT_N"/>
    <property type="match status" value="1"/>
</dbReference>
<evidence type="ECO:0000256" key="2">
    <source>
        <dbReference type="ARBA" id="ARBA00012943"/>
    </source>
</evidence>
<gene>
    <name evidence="10" type="ORF">AWN90_17970</name>
</gene>
<dbReference type="Proteomes" id="UP000076512">
    <property type="component" value="Unassembled WGS sequence"/>
</dbReference>
<dbReference type="GO" id="GO:0050661">
    <property type="term" value="F:NADP binding"/>
    <property type="evidence" value="ECO:0007669"/>
    <property type="project" value="TreeGrafter"/>
</dbReference>
<reference evidence="10 11" key="1">
    <citation type="submission" date="2016-04" db="EMBL/GenBank/DDBJ databases">
        <authorList>
            <person name="Evans L.H."/>
            <person name="Alamgir A."/>
            <person name="Owens N."/>
            <person name="Weber N.D."/>
            <person name="Virtaneva K."/>
            <person name="Barbian K."/>
            <person name="Babar A."/>
            <person name="Rosenke K."/>
        </authorList>
    </citation>
    <scope>NUCLEOTIDE SEQUENCE [LARGE SCALE GENOMIC DNA]</scope>
    <source>
        <strain evidence="10 11">IFM 0406</strain>
    </source>
</reference>
<accession>A0A164P9R4</accession>
<name>A0A164P9R4_9NOCA</name>
<dbReference type="SUPFAM" id="SSF51735">
    <property type="entry name" value="NAD(P)-binding Rossmann-fold domains"/>
    <property type="match status" value="1"/>
</dbReference>
<dbReference type="RefSeq" id="WP_067582401.1">
    <property type="nucleotide sequence ID" value="NZ_JABMCZ010000001.1"/>
</dbReference>
<evidence type="ECO:0000256" key="5">
    <source>
        <dbReference type="ARBA" id="ARBA00022967"/>
    </source>
</evidence>
<dbReference type="PANTHER" id="PTHR10160">
    <property type="entry name" value="NAD(P) TRANSHYDROGENASE"/>
    <property type="match status" value="1"/>
</dbReference>
<keyword evidence="11" id="KW-1185">Reference proteome</keyword>
<dbReference type="OrthoDB" id="9804592at2"/>
<feature type="domain" description="Alanine dehydrogenase/pyridine nucleotide transhydrogenase N-terminal" evidence="9">
    <location>
        <begin position="4"/>
        <end position="137"/>
    </location>
</feature>
<comment type="catalytic activity">
    <reaction evidence="7">
        <text>NAD(+) + NADPH + H(+)(in) = NADH + NADP(+) + H(+)(out)</text>
        <dbReference type="Rhea" id="RHEA:47992"/>
        <dbReference type="ChEBI" id="CHEBI:15378"/>
        <dbReference type="ChEBI" id="CHEBI:57540"/>
        <dbReference type="ChEBI" id="CHEBI:57783"/>
        <dbReference type="ChEBI" id="CHEBI:57945"/>
        <dbReference type="ChEBI" id="CHEBI:58349"/>
        <dbReference type="EC" id="7.1.1.1"/>
    </reaction>
</comment>
<organism evidence="10 11">
    <name type="scientific">Nocardia terpenica</name>
    <dbReference type="NCBI Taxonomy" id="455432"/>
    <lineage>
        <taxon>Bacteria</taxon>
        <taxon>Bacillati</taxon>
        <taxon>Actinomycetota</taxon>
        <taxon>Actinomycetes</taxon>
        <taxon>Mycobacteriales</taxon>
        <taxon>Nocardiaceae</taxon>
        <taxon>Nocardia</taxon>
    </lineage>
</organism>
<keyword evidence="4" id="KW-0521">NADP</keyword>
<evidence type="ECO:0000313" key="10">
    <source>
        <dbReference type="EMBL" id="KZM75292.1"/>
    </source>
</evidence>
<evidence type="ECO:0000256" key="4">
    <source>
        <dbReference type="ARBA" id="ARBA00022857"/>
    </source>
</evidence>
<evidence type="ECO:0000313" key="11">
    <source>
        <dbReference type="Proteomes" id="UP000076512"/>
    </source>
</evidence>
<dbReference type="InterPro" id="IPR007698">
    <property type="entry name" value="AlaDH/PNT_NAD(H)-bd"/>
</dbReference>
<dbReference type="Pfam" id="PF01262">
    <property type="entry name" value="AlaDh_PNT_C"/>
    <property type="match status" value="1"/>
</dbReference>
<dbReference type="SUPFAM" id="SSF52283">
    <property type="entry name" value="Formate/glycerate dehydrogenase catalytic domain-like"/>
    <property type="match status" value="1"/>
</dbReference>
<dbReference type="InterPro" id="IPR007886">
    <property type="entry name" value="AlaDH/PNT_N"/>
</dbReference>
<keyword evidence="5" id="KW-1278">Translocase</keyword>
<evidence type="ECO:0000256" key="7">
    <source>
        <dbReference type="ARBA" id="ARBA00048202"/>
    </source>
</evidence>
<dbReference type="GO" id="GO:0008750">
    <property type="term" value="F:proton-translocating NAD(P)+ transhydrogenase activity"/>
    <property type="evidence" value="ECO:0007669"/>
    <property type="project" value="UniProtKB-EC"/>
</dbReference>
<dbReference type="PANTHER" id="PTHR10160:SF19">
    <property type="entry name" value="PROTON-TRANSLOCATING NAD(P)(+) TRANSHYDROGENASE"/>
    <property type="match status" value="1"/>
</dbReference>
<dbReference type="EMBL" id="LWGR01000003">
    <property type="protein sequence ID" value="KZM75292.1"/>
    <property type="molecule type" value="Genomic_DNA"/>
</dbReference>
<dbReference type="SMART" id="SM01002">
    <property type="entry name" value="AlaDh_PNT_C"/>
    <property type="match status" value="1"/>
</dbReference>
<dbReference type="EC" id="7.1.1.1" evidence="2"/>
<keyword evidence="6" id="KW-0520">NAD</keyword>
<feature type="domain" description="Alanine dehydrogenase/pyridine nucleotide transhydrogenase NAD(H)-binding" evidence="8">
    <location>
        <begin position="149"/>
        <end position="287"/>
    </location>
</feature>
<comment type="function">
    <text evidence="1">The transhydrogenation between NADH and NADP is coupled to respiration and ATP hydrolysis and functions as a proton pump across the membrane.</text>
</comment>
<evidence type="ECO:0000259" key="8">
    <source>
        <dbReference type="SMART" id="SM01002"/>
    </source>
</evidence>
<comment type="caution">
    <text evidence="10">The sequence shown here is derived from an EMBL/GenBank/DDBJ whole genome shotgun (WGS) entry which is preliminary data.</text>
</comment>
<dbReference type="AlphaFoldDB" id="A0A164P9R4"/>
<evidence type="ECO:0000256" key="3">
    <source>
        <dbReference type="ARBA" id="ARBA00022741"/>
    </source>
</evidence>
<protein>
    <recommendedName>
        <fullName evidence="2">proton-translocating NAD(P)(+) transhydrogenase</fullName>
        <ecNumber evidence="2">7.1.1.1</ecNumber>
    </recommendedName>
</protein>
<sequence length="332" mass="34803">MIVGVLRETGVNESRVALVPADARRLRSAGWTVVVERNAGGAVGFTDASYVRAGAVVVGDAAAVVARADVVLWVKPPRYDLDSMPLRPGQILVGFHDPVHRGAELARLSARGVVCFAYELAPRDSEIDALSAMSRVAGDVAYRAGRDLLADDVRERPVRSLVLGCGPAGLAAVTAAVAHGDEPPTVVGTRSAQEESAIRHGAKRFRAYPTHASTAIRDLIAAEKFDLVVCAAARRGEPAPVLIDSAALDALGAGGVVVDLVAKAGGNCTATLPDRTVHLPNGVTITHRSNYPSDRAHEASHAYSTATAATVLRLGPEGWGRGQRWDRAVVRA</sequence>
<dbReference type="Pfam" id="PF05222">
    <property type="entry name" value="AlaDh_PNT_N"/>
    <property type="match status" value="1"/>
</dbReference>
<dbReference type="Gene3D" id="3.40.50.720">
    <property type="entry name" value="NAD(P)-binding Rossmann-like Domain"/>
    <property type="match status" value="2"/>
</dbReference>
<keyword evidence="3" id="KW-0547">Nucleotide-binding</keyword>
<dbReference type="GO" id="GO:0006740">
    <property type="term" value="P:NADPH regeneration"/>
    <property type="evidence" value="ECO:0007669"/>
    <property type="project" value="TreeGrafter"/>
</dbReference>
<evidence type="ECO:0000259" key="9">
    <source>
        <dbReference type="SMART" id="SM01003"/>
    </source>
</evidence>
<dbReference type="STRING" id="455432.AWN90_17970"/>
<evidence type="ECO:0000256" key="1">
    <source>
        <dbReference type="ARBA" id="ARBA00003943"/>
    </source>
</evidence>
<proteinExistence type="predicted"/>